<name>A0ABX1M0T5_9CYAN</name>
<comment type="caution">
    <text evidence="1">The sequence shown here is derived from an EMBL/GenBank/DDBJ whole genome shotgun (WGS) entry which is preliminary data.</text>
</comment>
<protein>
    <submittedName>
        <fullName evidence="1">Uncharacterized protein</fullName>
    </submittedName>
</protein>
<accession>A0ABX1M0T5</accession>
<evidence type="ECO:0000313" key="1">
    <source>
        <dbReference type="EMBL" id="NMF60644.1"/>
    </source>
</evidence>
<dbReference type="RefSeq" id="WP_169365575.1">
    <property type="nucleotide sequence ID" value="NZ_JAAVJL010000003.1"/>
</dbReference>
<sequence>MRVSFIPNPINIWEALGKAFQNITQATFNQNDEAKVWQKTDRLGNSYWCVYDPKTGHSANFGTEEEVMNWIESHYYF</sequence>
<reference evidence="1 2" key="1">
    <citation type="submission" date="2020-03" db="EMBL/GenBank/DDBJ databases">
        <title>Draft Genome Sequence of 2-Methylisoborneol Producing Pseudanabaena yagii Strain GIHE-NHR1 Isolated from North Han River in South Korea.</title>
        <authorList>
            <person name="Jeong J."/>
        </authorList>
    </citation>
    <scope>NUCLEOTIDE SEQUENCE [LARGE SCALE GENOMIC DNA]</scope>
    <source>
        <strain evidence="1 2">GIHE-NHR1</strain>
    </source>
</reference>
<evidence type="ECO:0000313" key="2">
    <source>
        <dbReference type="Proteomes" id="UP000738376"/>
    </source>
</evidence>
<organism evidence="1 2">
    <name type="scientific">Pseudanabaena yagii GIHE-NHR1</name>
    <dbReference type="NCBI Taxonomy" id="2722753"/>
    <lineage>
        <taxon>Bacteria</taxon>
        <taxon>Bacillati</taxon>
        <taxon>Cyanobacteriota</taxon>
        <taxon>Cyanophyceae</taxon>
        <taxon>Pseudanabaenales</taxon>
        <taxon>Pseudanabaenaceae</taxon>
        <taxon>Pseudanabaena</taxon>
        <taxon>Pseudanabaena yagii</taxon>
    </lineage>
</organism>
<dbReference type="Proteomes" id="UP000738376">
    <property type="component" value="Unassembled WGS sequence"/>
</dbReference>
<keyword evidence="2" id="KW-1185">Reference proteome</keyword>
<proteinExistence type="predicted"/>
<gene>
    <name evidence="1" type="ORF">HC246_22080</name>
</gene>
<dbReference type="EMBL" id="JAAVJL010000003">
    <property type="protein sequence ID" value="NMF60644.1"/>
    <property type="molecule type" value="Genomic_DNA"/>
</dbReference>